<dbReference type="RefSeq" id="WP_122970557.1">
    <property type="nucleotide sequence ID" value="NZ_RHLQ01000002.1"/>
</dbReference>
<evidence type="ECO:0000313" key="1">
    <source>
        <dbReference type="EMBL" id="RND01343.1"/>
    </source>
</evidence>
<name>A0A3M8HG15_9BACI</name>
<dbReference type="Proteomes" id="UP000279909">
    <property type="component" value="Unassembled WGS sequence"/>
</dbReference>
<accession>A0A3M8HG15</accession>
<protein>
    <submittedName>
        <fullName evidence="1">Uncharacterized protein</fullName>
    </submittedName>
</protein>
<reference evidence="1 2" key="1">
    <citation type="journal article" date="2014" name="Int. J. Syst. Evol. Microbiol.">
        <title>Lysinibacillus halotolerans sp. nov., isolated from saline-alkaline soil.</title>
        <authorList>
            <person name="Kong D."/>
            <person name="Wang Y."/>
            <person name="Zhao B."/>
            <person name="Li Y."/>
            <person name="Song J."/>
            <person name="Zhai Y."/>
            <person name="Zhang C."/>
            <person name="Wang H."/>
            <person name="Chen X."/>
            <person name="Zhao B."/>
            <person name="Ruan Z."/>
        </authorList>
    </citation>
    <scope>NUCLEOTIDE SEQUENCE [LARGE SCALE GENOMIC DNA]</scope>
    <source>
        <strain evidence="1 2">MCCC 1A12703</strain>
    </source>
</reference>
<sequence length="158" mass="18607">MKISFFVELYDDMIGESFNIRDYLACRLCIFVQQNGEKNEVCNSTFHDALLLGMGDILLELKENNTSFSKVIETFENAMKYTLKKTGNLLNIKAYSEYDGTTEIVFQGEFEDFLIAFFKEYERYFKGILQKDSNTIQHKSVEMMERQLKVYKALINRY</sequence>
<comment type="caution">
    <text evidence="1">The sequence shown here is derived from an EMBL/GenBank/DDBJ whole genome shotgun (WGS) entry which is preliminary data.</text>
</comment>
<dbReference type="AlphaFoldDB" id="A0A3M8HG15"/>
<organism evidence="1 2">
    <name type="scientific">Lysinibacillus halotolerans</name>
    <dbReference type="NCBI Taxonomy" id="1368476"/>
    <lineage>
        <taxon>Bacteria</taxon>
        <taxon>Bacillati</taxon>
        <taxon>Bacillota</taxon>
        <taxon>Bacilli</taxon>
        <taxon>Bacillales</taxon>
        <taxon>Bacillaceae</taxon>
        <taxon>Lysinibacillus</taxon>
    </lineage>
</organism>
<evidence type="ECO:0000313" key="2">
    <source>
        <dbReference type="Proteomes" id="UP000279909"/>
    </source>
</evidence>
<dbReference type="OrthoDB" id="2458486at2"/>
<dbReference type="EMBL" id="RHLQ01000002">
    <property type="protein sequence ID" value="RND01343.1"/>
    <property type="molecule type" value="Genomic_DNA"/>
</dbReference>
<gene>
    <name evidence="1" type="ORF">EC501_01675</name>
</gene>
<keyword evidence="2" id="KW-1185">Reference proteome</keyword>
<proteinExistence type="predicted"/>